<accession>A0A3R7EBK1</accession>
<dbReference type="EMBL" id="NKDB02000005">
    <property type="protein sequence ID" value="RKJ94540.1"/>
    <property type="molecule type" value="Genomic_DNA"/>
</dbReference>
<evidence type="ECO:0000313" key="1">
    <source>
        <dbReference type="EMBL" id="RKJ94540.1"/>
    </source>
</evidence>
<evidence type="ECO:0000313" key="2">
    <source>
        <dbReference type="Proteomes" id="UP000216225"/>
    </source>
</evidence>
<dbReference type="Proteomes" id="UP000216225">
    <property type="component" value="Unassembled WGS sequence"/>
</dbReference>
<organism evidence="1 2">
    <name type="scientific">Alicycliphilus denitrificans</name>
    <dbReference type="NCBI Taxonomy" id="179636"/>
    <lineage>
        <taxon>Bacteria</taxon>
        <taxon>Pseudomonadati</taxon>
        <taxon>Pseudomonadota</taxon>
        <taxon>Betaproteobacteria</taxon>
        <taxon>Burkholderiales</taxon>
        <taxon>Comamonadaceae</taxon>
        <taxon>Alicycliphilus</taxon>
    </lineage>
</organism>
<dbReference type="RefSeq" id="WP_094437121.1">
    <property type="nucleotide sequence ID" value="NZ_NKDB02000005.1"/>
</dbReference>
<sequence length="109" mass="12359">MALTMTRNRTQATLTKLVQKLAEVHDELVFAQTLHDKAEHGDSRGARASRITDLHNQRDALYATLVQFDSKIVPQTVGTLDSWRKPYGGSRNLTRLVTRYLQALHVTED</sequence>
<dbReference type="AlphaFoldDB" id="A0A3R7EBK1"/>
<proteinExistence type="predicted"/>
<protein>
    <submittedName>
        <fullName evidence="1">Uncharacterized protein</fullName>
    </submittedName>
</protein>
<comment type="caution">
    <text evidence="1">The sequence shown here is derived from an EMBL/GenBank/DDBJ whole genome shotgun (WGS) entry which is preliminary data.</text>
</comment>
<name>A0A3R7EBK1_9BURK</name>
<gene>
    <name evidence="1" type="ORF">CE154_019695</name>
</gene>
<reference evidence="1 2" key="1">
    <citation type="submission" date="2018-09" db="EMBL/GenBank/DDBJ databases">
        <title>Genome comparison of Alicycliphilus sp. BQ1, a polyurethanolytic bacterium, with its closest phylogenetic relatives Alicycliphilus denitrificans BC and K601, unable to attack polyurethane.</title>
        <authorList>
            <person name="Loza-Tavera H."/>
            <person name="Lozano L."/>
            <person name="Cevallos M."/>
            <person name="Maya-Lucas O."/>
            <person name="Garcia-Mena J."/>
            <person name="Hernandez J."/>
        </authorList>
    </citation>
    <scope>NUCLEOTIDE SEQUENCE [LARGE SCALE GENOMIC DNA]</scope>
    <source>
        <strain evidence="1 2">BQ1</strain>
    </source>
</reference>